<feature type="transmembrane region" description="Helical" evidence="1">
    <location>
        <begin position="72"/>
        <end position="95"/>
    </location>
</feature>
<reference evidence="2" key="1">
    <citation type="journal article" date="2023" name="Comput. Struct. Biotechnol. J.">
        <title>Discovery of a novel marine Bacteroidetes with a rich repertoire of carbohydrate-active enzymes.</title>
        <authorList>
            <person name="Chen B."/>
            <person name="Liu G."/>
            <person name="Chen Q."/>
            <person name="Wang H."/>
            <person name="Liu L."/>
            <person name="Tang K."/>
        </authorList>
    </citation>
    <scope>NUCLEOTIDE SEQUENCE</scope>
    <source>
        <strain evidence="2">TK19036</strain>
    </source>
</reference>
<keyword evidence="1" id="KW-1133">Transmembrane helix</keyword>
<accession>A0AA49GPE7</accession>
<dbReference type="EMBL" id="CP120682">
    <property type="protein sequence ID" value="WKN38585.1"/>
    <property type="molecule type" value="Genomic_DNA"/>
</dbReference>
<evidence type="ECO:0000256" key="1">
    <source>
        <dbReference type="SAM" id="Phobius"/>
    </source>
</evidence>
<evidence type="ECO:0000313" key="2">
    <source>
        <dbReference type="EMBL" id="WKN38585.1"/>
    </source>
</evidence>
<keyword evidence="1" id="KW-0812">Transmembrane</keyword>
<protein>
    <submittedName>
        <fullName evidence="2">Uncharacterized protein</fullName>
    </submittedName>
</protein>
<keyword evidence="1" id="KW-0472">Membrane</keyword>
<name>A0AA49GPE7_9BACT</name>
<reference evidence="2" key="2">
    <citation type="journal article" date="2024" name="Antonie Van Leeuwenhoek">
        <title>Roseihalotalea indica gen. nov., sp. nov., a halophilic Bacteroidetes from mesopelagic Southwest Indian Ocean with higher carbohydrate metabolic potential.</title>
        <authorList>
            <person name="Chen B."/>
            <person name="Zhang M."/>
            <person name="Lin D."/>
            <person name="Ye J."/>
            <person name="Tang K."/>
        </authorList>
    </citation>
    <scope>NUCLEOTIDE SEQUENCE</scope>
    <source>
        <strain evidence="2">TK19036</strain>
    </source>
</reference>
<organism evidence="2">
    <name type="scientific">Roseihalotalea indica</name>
    <dbReference type="NCBI Taxonomy" id="2867963"/>
    <lineage>
        <taxon>Bacteria</taxon>
        <taxon>Pseudomonadati</taxon>
        <taxon>Bacteroidota</taxon>
        <taxon>Cytophagia</taxon>
        <taxon>Cytophagales</taxon>
        <taxon>Catalimonadaceae</taxon>
        <taxon>Roseihalotalea</taxon>
    </lineage>
</organism>
<feature type="transmembrane region" description="Helical" evidence="1">
    <location>
        <begin position="34"/>
        <end position="60"/>
    </location>
</feature>
<sequence>MKHPDIRTDEDLVVGNTNYDPEGNLVYDPVIGRLALWTGIGTALAVGLISYLIATGLWLIPSFGQFAAAGPTVAVFTGGSVGLATGGLTGALIGLSKMVKKNKEKHPGNPQEREYA</sequence>
<gene>
    <name evidence="2" type="ORF">K4G66_07705</name>
</gene>
<dbReference type="AlphaFoldDB" id="A0AA49GPE7"/>
<proteinExistence type="predicted"/>